<dbReference type="PANTHER" id="PTHR12730:SF0">
    <property type="entry name" value="PROTEIN SDA1 HOMOLOG"/>
    <property type="match status" value="1"/>
</dbReference>
<keyword evidence="2" id="KW-0175">Coiled coil</keyword>
<feature type="region of interest" description="Disordered" evidence="3">
    <location>
        <begin position="572"/>
        <end position="699"/>
    </location>
</feature>
<feature type="coiled-coil region" evidence="2">
    <location>
        <begin position="321"/>
        <end position="355"/>
    </location>
</feature>
<protein>
    <recommendedName>
        <fullName evidence="1">Protein SDA1</fullName>
    </recommendedName>
</protein>
<sequence>MGSLNEDQEESVMSLALLQVTHSLTNKIKRDPEAYREEFKLQMSNFEGLVAALKEQPYRPTRKLQSLAMFLAHTAPCYSVEAEDTWVTGPPEAPKEAPVFDAFAPETFPGQAVGLGAPSEGPSPCAMLKEAMQELLLQTDLHPTTRHALLNSLLLLRSKKMLSCEELLQQALSLLSIKDKFVRQRLMAFVVKDVSKVFAATTNNQARTSLLTRLFALLKSGSSPLPARLALCCLFQVYRHITSKGLTRNSSSSAKIVNAIAALTLAGDARLALSAALFLLGEIQAAAVQASHAIQADEEEGEEAVAAAAAAELQQKSVLHSKKTMAAKRKLKKQKQRMQKRLVRKQQRLEAQQNHWGITASAAILDLIYDAHALADKLFARVRQQRESFSTRVVFLNLVSRLVSHHKVLLLSLYPYLERYLKPSQRLVPSLLAIAANSVHAAVPPDEVKPLLKTIADNFVSDTRGEEVVTLGLNAITEICSRNPHCMTPELLGDLLQYTKHKNSKSVSAAARGLLNLFREIHPTLLPRAFLGKEAAIKLQRDHVSPPVFGASSVSTSLQLLPQLEALKKQSKEELQQLLGGGAEEENTEGESASEDSEAEGQMTDTEANEEEADTQDAEETGSEETEAADSGEEDSEAEEEEETEEEEDIDSEEHQPKPAAGEDETATAAATSGAPTEATAATAANEPEAASGAAAGAIPCGGERLLTDADFAALRLLRAKQLVQQVKGGRRKGGSLEVDTERDQKLLKLLISNQEASSSSSSSEDEDSDEETERNQQEVRHPKEETDGGTVSVSLFYWALWQPTLFFFMI</sequence>
<reference evidence="5" key="1">
    <citation type="submission" date="2013-10" db="EMBL/GenBank/DDBJ databases">
        <title>Genomic analysis of the causative agents of coccidiosis in chickens.</title>
        <authorList>
            <person name="Reid A.J."/>
            <person name="Blake D."/>
            <person name="Billington K."/>
            <person name="Browne H."/>
            <person name="Dunn M."/>
            <person name="Hung S."/>
            <person name="Kawahara F."/>
            <person name="Miranda-Saavedra D."/>
            <person name="Mourier T."/>
            <person name="Nagra H."/>
            <person name="Otto T.D."/>
            <person name="Rawlings N."/>
            <person name="Sanchez A."/>
            <person name="Sanders M."/>
            <person name="Subramaniam C."/>
            <person name="Tay Y."/>
            <person name="Dear P."/>
            <person name="Doerig C."/>
            <person name="Gruber A."/>
            <person name="Parkinson J."/>
            <person name="Shirley M."/>
            <person name="Wan K.L."/>
            <person name="Berriman M."/>
            <person name="Tomley F."/>
            <person name="Pain A."/>
        </authorList>
    </citation>
    <scope>NUCLEOTIDE SEQUENCE [LARGE SCALE GENOMIC DNA]</scope>
    <source>
        <strain evidence="5">Weybridge</strain>
    </source>
</reference>
<keyword evidence="1" id="KW-0813">Transport</keyword>
<accession>U6M922</accession>
<dbReference type="VEuPathDB" id="ToxoDB:EMWEY_00048350"/>
<organism evidence="5 6">
    <name type="scientific">Eimeria maxima</name>
    <name type="common">Coccidian parasite</name>
    <dbReference type="NCBI Taxonomy" id="5804"/>
    <lineage>
        <taxon>Eukaryota</taxon>
        <taxon>Sar</taxon>
        <taxon>Alveolata</taxon>
        <taxon>Apicomplexa</taxon>
        <taxon>Conoidasida</taxon>
        <taxon>Coccidia</taxon>
        <taxon>Eucoccidiorida</taxon>
        <taxon>Eimeriorina</taxon>
        <taxon>Eimeriidae</taxon>
        <taxon>Eimeria</taxon>
    </lineage>
</organism>
<dbReference type="GO" id="GO:0042273">
    <property type="term" value="P:ribosomal large subunit biogenesis"/>
    <property type="evidence" value="ECO:0007669"/>
    <property type="project" value="UniProtKB-UniRule"/>
</dbReference>
<feature type="domain" description="SDA1 N-terminal" evidence="4">
    <location>
        <begin position="129"/>
        <end position="502"/>
    </location>
</feature>
<keyword evidence="1" id="KW-0653">Protein transport</keyword>
<feature type="compositionally biased region" description="Acidic residues" evidence="3">
    <location>
        <begin position="607"/>
        <end position="652"/>
    </location>
</feature>
<dbReference type="Proteomes" id="UP000030763">
    <property type="component" value="Unassembled WGS sequence"/>
</dbReference>
<comment type="function">
    <text evidence="1">Required for 60S pre-ribosomal subunits export to the cytoplasm.</text>
</comment>
<feature type="compositionally biased region" description="Acidic residues" evidence="3">
    <location>
        <begin position="764"/>
        <end position="773"/>
    </location>
</feature>
<feature type="compositionally biased region" description="Basic and acidic residues" evidence="3">
    <location>
        <begin position="774"/>
        <end position="787"/>
    </location>
</feature>
<name>U6M922_EIMMA</name>
<keyword evidence="6" id="KW-1185">Reference proteome</keyword>
<feature type="compositionally biased region" description="Acidic residues" evidence="3">
    <location>
        <begin position="583"/>
        <end position="599"/>
    </location>
</feature>
<dbReference type="OrthoDB" id="2196187at2759"/>
<dbReference type="InterPro" id="IPR012977">
    <property type="entry name" value="SDA1_N"/>
</dbReference>
<dbReference type="RefSeq" id="XP_013334811.1">
    <property type="nucleotide sequence ID" value="XM_013479357.1"/>
</dbReference>
<comment type="similarity">
    <text evidence="1">Belongs to the SDA1 family.</text>
</comment>
<feature type="region of interest" description="Disordered" evidence="3">
    <location>
        <begin position="752"/>
        <end position="789"/>
    </location>
</feature>
<keyword evidence="1" id="KW-0690">Ribosome biogenesis</keyword>
<dbReference type="InterPro" id="IPR016024">
    <property type="entry name" value="ARM-type_fold"/>
</dbReference>
<dbReference type="PANTHER" id="PTHR12730">
    <property type="entry name" value="HSDA/SDA1-RELATED"/>
    <property type="match status" value="1"/>
</dbReference>
<dbReference type="GO" id="GO:0015031">
    <property type="term" value="P:protein transport"/>
    <property type="evidence" value="ECO:0007669"/>
    <property type="project" value="UniProtKB-KW"/>
</dbReference>
<evidence type="ECO:0000313" key="6">
    <source>
        <dbReference type="Proteomes" id="UP000030763"/>
    </source>
</evidence>
<dbReference type="Pfam" id="PF08158">
    <property type="entry name" value="SDA1_HEAT"/>
    <property type="match status" value="1"/>
</dbReference>
<evidence type="ECO:0000256" key="3">
    <source>
        <dbReference type="SAM" id="MobiDB-lite"/>
    </source>
</evidence>
<dbReference type="SUPFAM" id="SSF48371">
    <property type="entry name" value="ARM repeat"/>
    <property type="match status" value="1"/>
</dbReference>
<reference evidence="5" key="2">
    <citation type="submission" date="2013-10" db="EMBL/GenBank/DDBJ databases">
        <authorList>
            <person name="Aslett M."/>
        </authorList>
    </citation>
    <scope>NUCLEOTIDE SEQUENCE [LARGE SCALE GENOMIC DNA]</scope>
    <source>
        <strain evidence="5">Weybridge</strain>
    </source>
</reference>
<proteinExistence type="inferred from homology"/>
<evidence type="ECO:0000256" key="1">
    <source>
        <dbReference type="RuleBase" id="RU365057"/>
    </source>
</evidence>
<keyword evidence="1" id="KW-0539">Nucleus</keyword>
<dbReference type="GeneID" id="25338821"/>
<evidence type="ECO:0000259" key="4">
    <source>
        <dbReference type="Pfam" id="PF08158"/>
    </source>
</evidence>
<dbReference type="AlphaFoldDB" id="U6M922"/>
<dbReference type="OMA" id="AMYKTYK"/>
<feature type="compositionally biased region" description="Low complexity" evidence="3">
    <location>
        <begin position="667"/>
        <end position="699"/>
    </location>
</feature>
<dbReference type="GO" id="GO:0005730">
    <property type="term" value="C:nucleolus"/>
    <property type="evidence" value="ECO:0007669"/>
    <property type="project" value="UniProtKB-SubCell"/>
</dbReference>
<dbReference type="EMBL" id="HG719511">
    <property type="protein sequence ID" value="CDJ58165.1"/>
    <property type="molecule type" value="Genomic_DNA"/>
</dbReference>
<evidence type="ECO:0000313" key="5">
    <source>
        <dbReference type="EMBL" id="CDJ58165.1"/>
    </source>
</evidence>
<dbReference type="GO" id="GO:0000055">
    <property type="term" value="P:ribosomal large subunit export from nucleus"/>
    <property type="evidence" value="ECO:0007669"/>
    <property type="project" value="UniProtKB-UniRule"/>
</dbReference>
<comment type="subcellular location">
    <subcellularLocation>
        <location evidence="1">Nucleus</location>
        <location evidence="1">Nucleolus</location>
    </subcellularLocation>
</comment>
<evidence type="ECO:0000256" key="2">
    <source>
        <dbReference type="SAM" id="Coils"/>
    </source>
</evidence>
<gene>
    <name evidence="5" type="ORF">EMWEY_00048350</name>
</gene>
<dbReference type="InterPro" id="IPR027312">
    <property type="entry name" value="Sda1"/>
</dbReference>